<feature type="compositionally biased region" description="Polar residues" evidence="2">
    <location>
        <begin position="38"/>
        <end position="56"/>
    </location>
</feature>
<dbReference type="SUPFAM" id="SSF47769">
    <property type="entry name" value="SAM/Pointed domain"/>
    <property type="match status" value="1"/>
</dbReference>
<feature type="region of interest" description="Disordered" evidence="2">
    <location>
        <begin position="298"/>
        <end position="402"/>
    </location>
</feature>
<dbReference type="SMART" id="SM00454">
    <property type="entry name" value="SAM"/>
    <property type="match status" value="1"/>
</dbReference>
<organism evidence="5 6">
    <name type="scientific">Bimuria novae-zelandiae CBS 107.79</name>
    <dbReference type="NCBI Taxonomy" id="1447943"/>
    <lineage>
        <taxon>Eukaryota</taxon>
        <taxon>Fungi</taxon>
        <taxon>Dikarya</taxon>
        <taxon>Ascomycota</taxon>
        <taxon>Pezizomycotina</taxon>
        <taxon>Dothideomycetes</taxon>
        <taxon>Pleosporomycetidae</taxon>
        <taxon>Pleosporales</taxon>
        <taxon>Massarineae</taxon>
        <taxon>Didymosphaeriaceae</taxon>
        <taxon>Bimuria</taxon>
    </lineage>
</organism>
<feature type="compositionally biased region" description="Polar residues" evidence="2">
    <location>
        <begin position="312"/>
        <end position="329"/>
    </location>
</feature>
<feature type="domain" description="SAM" evidence="3">
    <location>
        <begin position="72"/>
        <end position="135"/>
    </location>
</feature>
<accession>A0A6A5V7S2</accession>
<dbReference type="Gene3D" id="3.10.20.90">
    <property type="entry name" value="Phosphatidylinositol 3-kinase Catalytic Subunit, Chain A, domain 1"/>
    <property type="match status" value="1"/>
</dbReference>
<keyword evidence="6" id="KW-1185">Reference proteome</keyword>
<dbReference type="PANTHER" id="PTHR46829">
    <property type="entry name" value="STERILE ALPHA MOTIF DOMAIN-CONTAINING PROTEIN 15"/>
    <property type="match status" value="1"/>
</dbReference>
<gene>
    <name evidence="5" type="ORF">BU23DRAFT_199227</name>
</gene>
<dbReference type="Proteomes" id="UP000800036">
    <property type="component" value="Unassembled WGS sequence"/>
</dbReference>
<dbReference type="SUPFAM" id="SSF54236">
    <property type="entry name" value="Ubiquitin-like"/>
    <property type="match status" value="1"/>
</dbReference>
<keyword evidence="1" id="KW-0175">Coiled coil</keyword>
<dbReference type="SMART" id="SM00314">
    <property type="entry name" value="RA"/>
    <property type="match status" value="1"/>
</dbReference>
<dbReference type="AlphaFoldDB" id="A0A6A5V7S2"/>
<dbReference type="CDD" id="cd01786">
    <property type="entry name" value="RA_STE50"/>
    <property type="match status" value="1"/>
</dbReference>
<evidence type="ECO:0000256" key="1">
    <source>
        <dbReference type="SAM" id="Coils"/>
    </source>
</evidence>
<dbReference type="PANTHER" id="PTHR46829:SF1">
    <property type="entry name" value="STERILE ALPHA MOTIF DOMAIN-CONTAINING PROTEIN 15"/>
    <property type="match status" value="1"/>
</dbReference>
<sequence length="521" mass="57037">MAYTSNYHDDSDEDYEASDEHERSVIQSPTLPVEYAESSPTSSGPMSTEHTPTTFTHSRDSKGSPAGLITEWTKEQVADFVAGLGLKQYADTFIEHEFSGEVLVEVQHMELKEIGLHSVGHRLTILKAVYEIKVKQNIPIEPDHYVPLSADTSAQDAPPTQEDFAKVIRVVQARDERLHNSEMEIRHLKEELNRVLEEYKRLRDDTLAMARAYKESQQPLPTPHDHVVTSPPAAAERTVGSSLSRKFSTKRLFLASGPKNPSPTIPEGRALVDNSSLDPSAAALAASSHLTASIAGGQQMSPNAVPQPSPTSPAYAQNSSQGRSYSSRNAHNDHDNSQNYTNTWGSDSTMVSERARNTPAPLNSRAMRSNPTPTSNPEDRDPPLSGGTVNSNATSAQSSSTNPQVEIFKSFRVSIDDPCHKVLPVALKKYNITADWRQYALYIVHGDQERCLGLNERPLILFKQLDKEGRKPMFMLRKHAAPAEGHVSTVGGNDIRSVGSGTGGFGWDGNNRGVQLPGGVL</sequence>
<dbReference type="PROSITE" id="PS50105">
    <property type="entry name" value="SAM_DOMAIN"/>
    <property type="match status" value="1"/>
</dbReference>
<dbReference type="InterPro" id="IPR013761">
    <property type="entry name" value="SAM/pointed_sf"/>
</dbReference>
<feature type="region of interest" description="Disordered" evidence="2">
    <location>
        <begin position="1"/>
        <end position="66"/>
    </location>
</feature>
<dbReference type="Gene3D" id="1.10.150.50">
    <property type="entry name" value="Transcription Factor, Ets-1"/>
    <property type="match status" value="1"/>
</dbReference>
<feature type="compositionally biased region" description="Low complexity" evidence="2">
    <location>
        <begin position="390"/>
        <end position="402"/>
    </location>
</feature>
<evidence type="ECO:0000313" key="6">
    <source>
        <dbReference type="Proteomes" id="UP000800036"/>
    </source>
</evidence>
<dbReference type="EMBL" id="ML976696">
    <property type="protein sequence ID" value="KAF1971066.1"/>
    <property type="molecule type" value="Genomic_DNA"/>
</dbReference>
<evidence type="ECO:0000256" key="2">
    <source>
        <dbReference type="SAM" id="MobiDB-lite"/>
    </source>
</evidence>
<name>A0A6A5V7S2_9PLEO</name>
<protein>
    <submittedName>
        <fullName evidence="5">RA-domain-containing protein</fullName>
    </submittedName>
</protein>
<dbReference type="PROSITE" id="PS50200">
    <property type="entry name" value="RA"/>
    <property type="match status" value="1"/>
</dbReference>
<feature type="region of interest" description="Disordered" evidence="2">
    <location>
        <begin position="215"/>
        <end position="273"/>
    </location>
</feature>
<dbReference type="InterPro" id="IPR029071">
    <property type="entry name" value="Ubiquitin-like_domsf"/>
</dbReference>
<dbReference type="OrthoDB" id="445896at2759"/>
<evidence type="ECO:0000259" key="3">
    <source>
        <dbReference type="PROSITE" id="PS50105"/>
    </source>
</evidence>
<dbReference type="Pfam" id="PF07647">
    <property type="entry name" value="SAM_2"/>
    <property type="match status" value="1"/>
</dbReference>
<dbReference type="Pfam" id="PF00788">
    <property type="entry name" value="RA"/>
    <property type="match status" value="1"/>
</dbReference>
<feature type="compositionally biased region" description="Polar residues" evidence="2">
    <location>
        <begin position="366"/>
        <end position="376"/>
    </location>
</feature>
<evidence type="ECO:0000313" key="5">
    <source>
        <dbReference type="EMBL" id="KAF1971066.1"/>
    </source>
</evidence>
<feature type="domain" description="Ras-associating" evidence="4">
    <location>
        <begin position="408"/>
        <end position="481"/>
    </location>
</feature>
<dbReference type="GO" id="GO:0007165">
    <property type="term" value="P:signal transduction"/>
    <property type="evidence" value="ECO:0007669"/>
    <property type="project" value="InterPro"/>
</dbReference>
<dbReference type="InterPro" id="IPR000159">
    <property type="entry name" value="RA_dom"/>
</dbReference>
<feature type="coiled-coil region" evidence="1">
    <location>
        <begin position="171"/>
        <end position="209"/>
    </location>
</feature>
<proteinExistence type="predicted"/>
<feature type="compositionally biased region" description="Polar residues" evidence="2">
    <location>
        <begin position="337"/>
        <end position="351"/>
    </location>
</feature>
<dbReference type="InterPro" id="IPR001660">
    <property type="entry name" value="SAM"/>
</dbReference>
<reference evidence="5" key="1">
    <citation type="journal article" date="2020" name="Stud. Mycol.">
        <title>101 Dothideomycetes genomes: a test case for predicting lifestyles and emergence of pathogens.</title>
        <authorList>
            <person name="Haridas S."/>
            <person name="Albert R."/>
            <person name="Binder M."/>
            <person name="Bloem J."/>
            <person name="Labutti K."/>
            <person name="Salamov A."/>
            <person name="Andreopoulos B."/>
            <person name="Baker S."/>
            <person name="Barry K."/>
            <person name="Bills G."/>
            <person name="Bluhm B."/>
            <person name="Cannon C."/>
            <person name="Castanera R."/>
            <person name="Culley D."/>
            <person name="Daum C."/>
            <person name="Ezra D."/>
            <person name="Gonzalez J."/>
            <person name="Henrissat B."/>
            <person name="Kuo A."/>
            <person name="Liang C."/>
            <person name="Lipzen A."/>
            <person name="Lutzoni F."/>
            <person name="Magnuson J."/>
            <person name="Mondo S."/>
            <person name="Nolan M."/>
            <person name="Ohm R."/>
            <person name="Pangilinan J."/>
            <person name="Park H.-J."/>
            <person name="Ramirez L."/>
            <person name="Alfaro M."/>
            <person name="Sun H."/>
            <person name="Tritt A."/>
            <person name="Yoshinaga Y."/>
            <person name="Zwiers L.-H."/>
            <person name="Turgeon B."/>
            <person name="Goodwin S."/>
            <person name="Spatafora J."/>
            <person name="Crous P."/>
            <person name="Grigoriev I."/>
        </authorList>
    </citation>
    <scope>NUCLEOTIDE SEQUENCE</scope>
    <source>
        <strain evidence="5">CBS 107.79</strain>
    </source>
</reference>
<evidence type="ECO:0000259" key="4">
    <source>
        <dbReference type="PROSITE" id="PS50200"/>
    </source>
</evidence>